<dbReference type="AlphaFoldDB" id="W4VHD9"/>
<dbReference type="PANTHER" id="PTHR30246">
    <property type="entry name" value="2-KETO-3-DEOXY-6-PHOSPHOGLUCONATE ALDOLASE"/>
    <property type="match status" value="1"/>
</dbReference>
<dbReference type="Gene3D" id="3.20.20.70">
    <property type="entry name" value="Aldolase class I"/>
    <property type="match status" value="1"/>
</dbReference>
<keyword evidence="7" id="KW-1185">Reference proteome</keyword>
<dbReference type="InterPro" id="IPR000887">
    <property type="entry name" value="Aldlse_KDPG_KHG"/>
</dbReference>
<comment type="subunit">
    <text evidence="3">Homotrimer.</text>
</comment>
<protein>
    <submittedName>
        <fullName evidence="6">4-hydroxy-2-oxoglutarate aldolase</fullName>
    </submittedName>
</protein>
<proteinExistence type="inferred from homology"/>
<keyword evidence="4" id="KW-0456">Lyase</keyword>
<accession>W4VHD9</accession>
<dbReference type="InterPro" id="IPR013785">
    <property type="entry name" value="Aldolase_TIM"/>
</dbReference>
<evidence type="ECO:0000313" key="7">
    <source>
        <dbReference type="Proteomes" id="UP000019102"/>
    </source>
</evidence>
<dbReference type="EMBL" id="BAVS01000003">
    <property type="protein sequence ID" value="GAE92238.1"/>
    <property type="molecule type" value="Genomic_DNA"/>
</dbReference>
<dbReference type="STRING" id="1298598.JCM21714_1224"/>
<dbReference type="CDD" id="cd00452">
    <property type="entry name" value="KDPG_aldolase"/>
    <property type="match status" value="1"/>
</dbReference>
<dbReference type="Proteomes" id="UP000019102">
    <property type="component" value="Unassembled WGS sequence"/>
</dbReference>
<dbReference type="GO" id="GO:0016829">
    <property type="term" value="F:lyase activity"/>
    <property type="evidence" value="ECO:0007669"/>
    <property type="project" value="UniProtKB-KW"/>
</dbReference>
<dbReference type="PANTHER" id="PTHR30246:SF1">
    <property type="entry name" value="2-DEHYDRO-3-DEOXY-6-PHOSPHOGALACTONATE ALDOLASE-RELATED"/>
    <property type="match status" value="1"/>
</dbReference>
<name>W4VHD9_9BACI</name>
<keyword evidence="5" id="KW-0119">Carbohydrate metabolism</keyword>
<dbReference type="Pfam" id="PF01081">
    <property type="entry name" value="Aldolase"/>
    <property type="match status" value="1"/>
</dbReference>
<comment type="similarity">
    <text evidence="2">Belongs to the KHG/KDPG aldolase family.</text>
</comment>
<evidence type="ECO:0000256" key="3">
    <source>
        <dbReference type="ARBA" id="ARBA00011233"/>
    </source>
</evidence>
<evidence type="ECO:0000256" key="5">
    <source>
        <dbReference type="ARBA" id="ARBA00023277"/>
    </source>
</evidence>
<comment type="caution">
    <text evidence="6">The sequence shown here is derived from an EMBL/GenBank/DDBJ whole genome shotgun (WGS) entry which is preliminary data.</text>
</comment>
<reference evidence="6 7" key="1">
    <citation type="journal article" date="2014" name="Genome Announc.">
        <title>Draft Genome Sequence of the Boron-Tolerant and Moderately Halotolerant Bacterium Gracilibacillus boraciitolerans JCM 21714T.</title>
        <authorList>
            <person name="Ahmed I."/>
            <person name="Oshima K."/>
            <person name="Suda W."/>
            <person name="Kitamura K."/>
            <person name="Iida T."/>
            <person name="Ohmori Y."/>
            <person name="Fujiwara T."/>
            <person name="Hattori M."/>
            <person name="Ohkuma M."/>
        </authorList>
    </citation>
    <scope>NUCLEOTIDE SEQUENCE [LARGE SCALE GENOMIC DNA]</scope>
    <source>
        <strain evidence="6 7">JCM 21714</strain>
    </source>
</reference>
<comment type="pathway">
    <text evidence="1">Carbohydrate acid metabolism.</text>
</comment>
<gene>
    <name evidence="6" type="ORF">JCM21714_1224</name>
</gene>
<evidence type="ECO:0000313" key="6">
    <source>
        <dbReference type="EMBL" id="GAE92238.1"/>
    </source>
</evidence>
<evidence type="ECO:0000256" key="4">
    <source>
        <dbReference type="ARBA" id="ARBA00023239"/>
    </source>
</evidence>
<sequence length="91" mass="10048">METLQKMYKNKLVAIMRGVPKDHVLDVAQALYEGGIRTLEITVDSPNVLQAIELVRDKFADEMIVGAGTVLDAETARSAIMADPSLFFLPR</sequence>
<evidence type="ECO:0000256" key="1">
    <source>
        <dbReference type="ARBA" id="ARBA00004761"/>
    </source>
</evidence>
<evidence type="ECO:0000256" key="2">
    <source>
        <dbReference type="ARBA" id="ARBA00006906"/>
    </source>
</evidence>
<dbReference type="SUPFAM" id="SSF51569">
    <property type="entry name" value="Aldolase"/>
    <property type="match status" value="1"/>
</dbReference>
<dbReference type="eggNOG" id="COG0800">
    <property type="taxonomic scope" value="Bacteria"/>
</dbReference>
<organism evidence="6 7">
    <name type="scientific">Gracilibacillus boraciitolerans JCM 21714</name>
    <dbReference type="NCBI Taxonomy" id="1298598"/>
    <lineage>
        <taxon>Bacteria</taxon>
        <taxon>Bacillati</taxon>
        <taxon>Bacillota</taxon>
        <taxon>Bacilli</taxon>
        <taxon>Bacillales</taxon>
        <taxon>Bacillaceae</taxon>
        <taxon>Gracilibacillus</taxon>
    </lineage>
</organism>